<feature type="signal peptide" evidence="2">
    <location>
        <begin position="1"/>
        <end position="21"/>
    </location>
</feature>
<dbReference type="GO" id="GO:0009313">
    <property type="term" value="P:oligosaccharide catabolic process"/>
    <property type="evidence" value="ECO:0007669"/>
    <property type="project" value="TreeGrafter"/>
</dbReference>
<dbReference type="AlphaFoldDB" id="A0A9D2CQY7"/>
<gene>
    <name evidence="4" type="ORF">H9729_02670</name>
</gene>
<accession>A0A9D2CQY7</accession>
<dbReference type="SMART" id="SM00642">
    <property type="entry name" value="Aamy"/>
    <property type="match status" value="1"/>
</dbReference>
<name>A0A9D2CQY7_9FIRM</name>
<dbReference type="InterPro" id="IPR017853">
    <property type="entry name" value="GH"/>
</dbReference>
<reference evidence="4" key="1">
    <citation type="journal article" date="2021" name="PeerJ">
        <title>Extensive microbial diversity within the chicken gut microbiome revealed by metagenomics and culture.</title>
        <authorList>
            <person name="Gilroy R."/>
            <person name="Ravi A."/>
            <person name="Getino M."/>
            <person name="Pursley I."/>
            <person name="Horton D.L."/>
            <person name="Alikhan N.F."/>
            <person name="Baker D."/>
            <person name="Gharbi K."/>
            <person name="Hall N."/>
            <person name="Watson M."/>
            <person name="Adriaenssens E.M."/>
            <person name="Foster-Nyarko E."/>
            <person name="Jarju S."/>
            <person name="Secka A."/>
            <person name="Antonio M."/>
            <person name="Oren A."/>
            <person name="Chaudhuri R.R."/>
            <person name="La Ragione R."/>
            <person name="Hildebrand F."/>
            <person name="Pallen M.J."/>
        </authorList>
    </citation>
    <scope>NUCLEOTIDE SEQUENCE</scope>
    <source>
        <strain evidence="4">1345</strain>
    </source>
</reference>
<evidence type="ECO:0000313" key="4">
    <source>
        <dbReference type="EMBL" id="HIY96569.1"/>
    </source>
</evidence>
<reference evidence="4" key="2">
    <citation type="submission" date="2021-04" db="EMBL/GenBank/DDBJ databases">
        <authorList>
            <person name="Gilroy R."/>
        </authorList>
    </citation>
    <scope>NUCLEOTIDE SEQUENCE</scope>
    <source>
        <strain evidence="4">1345</strain>
    </source>
</reference>
<feature type="domain" description="Glycosyl hydrolase family 13 catalytic" evidence="3">
    <location>
        <begin position="43"/>
        <end position="392"/>
    </location>
</feature>
<dbReference type="Gene3D" id="3.90.400.10">
    <property type="entry name" value="Oligo-1,6-glucosidase, Domain 2"/>
    <property type="match status" value="1"/>
</dbReference>
<dbReference type="CDD" id="cd11316">
    <property type="entry name" value="AmyAc_bac2_AmyA"/>
    <property type="match status" value="1"/>
</dbReference>
<sequence length="502" mass="56460">MKRAIRCISAVMLTGAFLLSAAGCGARELTENIVDDKYDNYYEVFVYSFCDSDGNGVGDFNGVTQKLSYIRDLGYTAIWLMPICVSPSYHKYDVTDYQAVDPLYGTMEDFETLVDAAHEMDIRLIIDLVVNHTSDQHPWFEQAVLAAQLGRTDDPYYDYYNFSDQPLAGYAQRGSVYYEARFYSGMPDLNLDSNAVRGEISDIMRFWLEKGVDGFRLDACTSYYTGDNQKSAAFAGWLQSEAEKYNPDCYIVGEVWSNRAVIQEFYGGGADSFFYFPMSQASGSINQTLLSATPADYYFSAMEEMDATAGDSIAAPFLGNHDTGRIAGVVGRKEERVKFAYGLAGMLSGNLFTYYGDEIGMVGSATDPDKRIGMLWDNDQEFIIYPPGTTTREYEFDGVKQQLEDEGSILNYYKRCNLIRNAFPPIMRGESSRIPYEAEDVLIFSKTWNEERVFIAINFSQEERTVTRAWEGELAAALTVDGEIELRGEDLRMPGYSIAIIS</sequence>
<dbReference type="InterPro" id="IPR006047">
    <property type="entry name" value="GH13_cat_dom"/>
</dbReference>
<organism evidence="4 5">
    <name type="scientific">Candidatus Borkfalkia excrementigallinarum</name>
    <dbReference type="NCBI Taxonomy" id="2838506"/>
    <lineage>
        <taxon>Bacteria</taxon>
        <taxon>Bacillati</taxon>
        <taxon>Bacillota</taxon>
        <taxon>Clostridia</taxon>
        <taxon>Christensenellales</taxon>
        <taxon>Christensenellaceae</taxon>
        <taxon>Candidatus Borkfalkia</taxon>
    </lineage>
</organism>
<dbReference type="PANTHER" id="PTHR10357">
    <property type="entry name" value="ALPHA-AMYLASE FAMILY MEMBER"/>
    <property type="match status" value="1"/>
</dbReference>
<evidence type="ECO:0000313" key="5">
    <source>
        <dbReference type="Proteomes" id="UP000886750"/>
    </source>
</evidence>
<proteinExistence type="inferred from homology"/>
<comment type="similarity">
    <text evidence="1">Belongs to the glycosyl hydrolase 13 family.</text>
</comment>
<dbReference type="Proteomes" id="UP000886750">
    <property type="component" value="Unassembled WGS sequence"/>
</dbReference>
<dbReference type="PROSITE" id="PS51257">
    <property type="entry name" value="PROKAR_LIPOPROTEIN"/>
    <property type="match status" value="1"/>
</dbReference>
<dbReference type="Pfam" id="PF00128">
    <property type="entry name" value="Alpha-amylase"/>
    <property type="match status" value="1"/>
</dbReference>
<dbReference type="EMBL" id="DXCQ01000026">
    <property type="protein sequence ID" value="HIY96569.1"/>
    <property type="molecule type" value="Genomic_DNA"/>
</dbReference>
<keyword evidence="2" id="KW-0732">Signal</keyword>
<dbReference type="PANTHER" id="PTHR10357:SF179">
    <property type="entry name" value="NEUTRAL AND BASIC AMINO ACID TRANSPORT PROTEIN RBAT"/>
    <property type="match status" value="1"/>
</dbReference>
<evidence type="ECO:0000259" key="3">
    <source>
        <dbReference type="SMART" id="SM00642"/>
    </source>
</evidence>
<dbReference type="GO" id="GO:0004556">
    <property type="term" value="F:alpha-amylase activity"/>
    <property type="evidence" value="ECO:0007669"/>
    <property type="project" value="TreeGrafter"/>
</dbReference>
<dbReference type="InterPro" id="IPR045857">
    <property type="entry name" value="O16G_dom_2"/>
</dbReference>
<feature type="chain" id="PRO_5039731146" description="Glycosyl hydrolase family 13 catalytic domain-containing protein" evidence="2">
    <location>
        <begin position="22"/>
        <end position="502"/>
    </location>
</feature>
<dbReference type="SUPFAM" id="SSF51445">
    <property type="entry name" value="(Trans)glycosidases"/>
    <property type="match status" value="1"/>
</dbReference>
<evidence type="ECO:0000256" key="1">
    <source>
        <dbReference type="ARBA" id="ARBA00008061"/>
    </source>
</evidence>
<comment type="caution">
    <text evidence="4">The sequence shown here is derived from an EMBL/GenBank/DDBJ whole genome shotgun (WGS) entry which is preliminary data.</text>
</comment>
<protein>
    <recommendedName>
        <fullName evidence="3">Glycosyl hydrolase family 13 catalytic domain-containing protein</fullName>
    </recommendedName>
</protein>
<dbReference type="SUPFAM" id="SSF51011">
    <property type="entry name" value="Glycosyl hydrolase domain"/>
    <property type="match status" value="1"/>
</dbReference>
<evidence type="ECO:0000256" key="2">
    <source>
        <dbReference type="SAM" id="SignalP"/>
    </source>
</evidence>
<dbReference type="Gene3D" id="3.20.20.80">
    <property type="entry name" value="Glycosidases"/>
    <property type="match status" value="1"/>
</dbReference>